<evidence type="ECO:0000256" key="1">
    <source>
        <dbReference type="SAM" id="MobiDB-lite"/>
    </source>
</evidence>
<dbReference type="Proteomes" id="UP001152523">
    <property type="component" value="Unassembled WGS sequence"/>
</dbReference>
<reference evidence="2" key="1">
    <citation type="submission" date="2022-07" db="EMBL/GenBank/DDBJ databases">
        <authorList>
            <person name="Macas J."/>
            <person name="Novak P."/>
            <person name="Neumann P."/>
        </authorList>
    </citation>
    <scope>NUCLEOTIDE SEQUENCE</scope>
</reference>
<dbReference type="EMBL" id="CAMAPF010000921">
    <property type="protein sequence ID" value="CAH9121551.1"/>
    <property type="molecule type" value="Genomic_DNA"/>
</dbReference>
<sequence>MCTYTYCLAIWPRYYVDCADKDHNQIRDDAQNEPWSQGLGDEHLHPRGRVSKEDHQRPRARRRASSTPRAKGLGTNISIPEAECLKKTTKGQGLGDEHLPPQEPRAVDDHLLLRGRTSKEDHQEPKPEDEHPSPGGQSPGTNIHHPGAKGLGTNISIPEAECLKKTTKGQGLGDEHLPPQEPRAVDEHLSPRMPRARRRSSIAQRPKPGDEHPSPGGQSPGTNIHHPEAKARGRTSITRRPKPGDEHPSPGGQSPGTIIHHSEVEGLEETITAEGRETILISGRPLIADTIISRPASRLGVLSIFEDRFHPRSSWMTAVACFSQIGLSLSMLSYHVMFGLSARHFYLLKTGFIPALRG</sequence>
<name>A0AAV0EE75_9ASTE</name>
<comment type="caution">
    <text evidence="2">The sequence shown here is derived from an EMBL/GenBank/DDBJ whole genome shotgun (WGS) entry which is preliminary data.</text>
</comment>
<protein>
    <submittedName>
        <fullName evidence="2">Uncharacterized protein</fullName>
    </submittedName>
</protein>
<proteinExistence type="predicted"/>
<feature type="compositionally biased region" description="Basic and acidic residues" evidence="1">
    <location>
        <begin position="173"/>
        <end position="190"/>
    </location>
</feature>
<feature type="compositionally biased region" description="Basic and acidic residues" evidence="1">
    <location>
        <begin position="40"/>
        <end position="57"/>
    </location>
</feature>
<dbReference type="AlphaFoldDB" id="A0AAV0EE75"/>
<evidence type="ECO:0000313" key="2">
    <source>
        <dbReference type="EMBL" id="CAH9121551.1"/>
    </source>
</evidence>
<organism evidence="2 3">
    <name type="scientific">Cuscuta epithymum</name>
    <dbReference type="NCBI Taxonomy" id="186058"/>
    <lineage>
        <taxon>Eukaryota</taxon>
        <taxon>Viridiplantae</taxon>
        <taxon>Streptophyta</taxon>
        <taxon>Embryophyta</taxon>
        <taxon>Tracheophyta</taxon>
        <taxon>Spermatophyta</taxon>
        <taxon>Magnoliopsida</taxon>
        <taxon>eudicotyledons</taxon>
        <taxon>Gunneridae</taxon>
        <taxon>Pentapetalae</taxon>
        <taxon>asterids</taxon>
        <taxon>lamiids</taxon>
        <taxon>Solanales</taxon>
        <taxon>Convolvulaceae</taxon>
        <taxon>Cuscuteae</taxon>
        <taxon>Cuscuta</taxon>
        <taxon>Cuscuta subgen. Cuscuta</taxon>
    </lineage>
</organism>
<feature type="region of interest" description="Disordered" evidence="1">
    <location>
        <begin position="30"/>
        <end position="84"/>
    </location>
</feature>
<feature type="region of interest" description="Disordered" evidence="1">
    <location>
        <begin position="118"/>
        <end position="154"/>
    </location>
</feature>
<accession>A0AAV0EE75</accession>
<evidence type="ECO:0000313" key="3">
    <source>
        <dbReference type="Proteomes" id="UP001152523"/>
    </source>
</evidence>
<feature type="region of interest" description="Disordered" evidence="1">
    <location>
        <begin position="167"/>
        <end position="258"/>
    </location>
</feature>
<keyword evidence="3" id="KW-1185">Reference proteome</keyword>
<feature type="compositionally biased region" description="Basic and acidic residues" evidence="1">
    <location>
        <begin position="118"/>
        <end position="132"/>
    </location>
</feature>
<gene>
    <name evidence="2" type="ORF">CEPIT_LOCUS23779</name>
</gene>